<dbReference type="GO" id="GO:0003841">
    <property type="term" value="F:1-acylglycerol-3-phosphate O-acyltransferase activity"/>
    <property type="evidence" value="ECO:0007669"/>
    <property type="project" value="TreeGrafter"/>
</dbReference>
<name>A0A1I4X5T2_9FLAO</name>
<dbReference type="AlphaFoldDB" id="A0A1I4X5T2"/>
<dbReference type="PANTHER" id="PTHR10434:SF9">
    <property type="entry name" value="PHOSPHOLIPID_GLYCEROL ACYLTRANSFERASE DOMAIN-CONTAINING PROTEIN"/>
    <property type="match status" value="1"/>
</dbReference>
<keyword evidence="6" id="KW-1185">Reference proteome</keyword>
<reference evidence="6" key="1">
    <citation type="submission" date="2016-10" db="EMBL/GenBank/DDBJ databases">
        <authorList>
            <person name="Varghese N."/>
            <person name="Submissions S."/>
        </authorList>
    </citation>
    <scope>NUCLEOTIDE SEQUENCE [LARGE SCALE GENOMIC DNA]</scope>
    <source>
        <strain evidence="6">XJ109</strain>
    </source>
</reference>
<keyword evidence="2 5" id="KW-0808">Transferase</keyword>
<dbReference type="OrthoDB" id="9796839at2"/>
<evidence type="ECO:0000256" key="1">
    <source>
        <dbReference type="ARBA" id="ARBA00005189"/>
    </source>
</evidence>
<dbReference type="SMART" id="SM00563">
    <property type="entry name" value="PlsC"/>
    <property type="match status" value="1"/>
</dbReference>
<dbReference type="SUPFAM" id="SSF69593">
    <property type="entry name" value="Glycerol-3-phosphate (1)-acyltransferase"/>
    <property type="match status" value="1"/>
</dbReference>
<dbReference type="EMBL" id="FOUZ01000008">
    <property type="protein sequence ID" value="SFN20786.1"/>
    <property type="molecule type" value="Genomic_DNA"/>
</dbReference>
<sequence length="186" mass="21791">MKKLIGKFLYALGGWKLDNHLDLSKIDKCVLVCAPHTSNWDFYYTILAFWQMGIPMKMFIKDAWTKPWYGYFIKKMGGIGIDRSQRHNMVDFAAEILENADRLYLINTPEGTRSRAEKWKNGFYHIAQKAEVPVALAYCDFKKKRAGISKIVDTENRSLENVLDEIQDFYKNVTPKYPELYNPKIY</sequence>
<comment type="pathway">
    <text evidence="1">Lipid metabolism.</text>
</comment>
<dbReference type="RefSeq" id="WP_092908319.1">
    <property type="nucleotide sequence ID" value="NZ_FOUZ01000008.1"/>
</dbReference>
<protein>
    <submittedName>
        <fullName evidence="5">Acyltransferase</fullName>
    </submittedName>
</protein>
<feature type="domain" description="Phospholipid/glycerol acyltransferase" evidence="4">
    <location>
        <begin position="30"/>
        <end position="139"/>
    </location>
</feature>
<proteinExistence type="predicted"/>
<dbReference type="PANTHER" id="PTHR10434">
    <property type="entry name" value="1-ACYL-SN-GLYCEROL-3-PHOSPHATE ACYLTRANSFERASE"/>
    <property type="match status" value="1"/>
</dbReference>
<gene>
    <name evidence="5" type="ORF">SAMN05421738_10878</name>
</gene>
<organism evidence="5 6">
    <name type="scientific">Algoriella xinjiangensis</name>
    <dbReference type="NCBI Taxonomy" id="684065"/>
    <lineage>
        <taxon>Bacteria</taxon>
        <taxon>Pseudomonadati</taxon>
        <taxon>Bacteroidota</taxon>
        <taxon>Flavobacteriia</taxon>
        <taxon>Flavobacteriales</taxon>
        <taxon>Weeksellaceae</taxon>
        <taxon>Algoriella</taxon>
    </lineage>
</organism>
<dbReference type="Proteomes" id="UP000199149">
    <property type="component" value="Unassembled WGS sequence"/>
</dbReference>
<evidence type="ECO:0000313" key="5">
    <source>
        <dbReference type="EMBL" id="SFN20786.1"/>
    </source>
</evidence>
<dbReference type="STRING" id="684065.SAMN05421738_10878"/>
<dbReference type="GO" id="GO:0006654">
    <property type="term" value="P:phosphatidic acid biosynthetic process"/>
    <property type="evidence" value="ECO:0007669"/>
    <property type="project" value="TreeGrafter"/>
</dbReference>
<evidence type="ECO:0000256" key="3">
    <source>
        <dbReference type="ARBA" id="ARBA00023315"/>
    </source>
</evidence>
<keyword evidence="3 5" id="KW-0012">Acyltransferase</keyword>
<dbReference type="InterPro" id="IPR002123">
    <property type="entry name" value="Plipid/glycerol_acylTrfase"/>
</dbReference>
<dbReference type="Pfam" id="PF01553">
    <property type="entry name" value="Acyltransferase"/>
    <property type="match status" value="1"/>
</dbReference>
<evidence type="ECO:0000259" key="4">
    <source>
        <dbReference type="SMART" id="SM00563"/>
    </source>
</evidence>
<evidence type="ECO:0000256" key="2">
    <source>
        <dbReference type="ARBA" id="ARBA00022679"/>
    </source>
</evidence>
<accession>A0A1I4X5T2</accession>
<evidence type="ECO:0000313" key="6">
    <source>
        <dbReference type="Proteomes" id="UP000199149"/>
    </source>
</evidence>